<evidence type="ECO:0000313" key="3">
    <source>
        <dbReference type="EMBL" id="KAF9584626.1"/>
    </source>
</evidence>
<feature type="compositionally biased region" description="Basic and acidic residues" evidence="1">
    <location>
        <begin position="139"/>
        <end position="149"/>
    </location>
</feature>
<evidence type="ECO:0000313" key="4">
    <source>
        <dbReference type="Proteomes" id="UP000780801"/>
    </source>
</evidence>
<gene>
    <name evidence="3" type="ORF">BGW38_005807</name>
</gene>
<feature type="transmembrane region" description="Helical" evidence="2">
    <location>
        <begin position="309"/>
        <end position="331"/>
    </location>
</feature>
<dbReference type="AlphaFoldDB" id="A0A9P6G0K5"/>
<name>A0A9P6G0K5_9FUNG</name>
<feature type="compositionally biased region" description="Polar residues" evidence="1">
    <location>
        <begin position="12"/>
        <end position="26"/>
    </location>
</feature>
<dbReference type="EMBL" id="JAABOA010000369">
    <property type="protein sequence ID" value="KAF9584626.1"/>
    <property type="molecule type" value="Genomic_DNA"/>
</dbReference>
<keyword evidence="2" id="KW-1133">Transmembrane helix</keyword>
<keyword evidence="2" id="KW-0472">Membrane</keyword>
<feature type="region of interest" description="Disordered" evidence="1">
    <location>
        <begin position="1"/>
        <end position="276"/>
    </location>
</feature>
<keyword evidence="2" id="KW-0812">Transmembrane</keyword>
<proteinExistence type="predicted"/>
<organism evidence="3 4">
    <name type="scientific">Lunasporangiospora selenospora</name>
    <dbReference type="NCBI Taxonomy" id="979761"/>
    <lineage>
        <taxon>Eukaryota</taxon>
        <taxon>Fungi</taxon>
        <taxon>Fungi incertae sedis</taxon>
        <taxon>Mucoromycota</taxon>
        <taxon>Mortierellomycotina</taxon>
        <taxon>Mortierellomycetes</taxon>
        <taxon>Mortierellales</taxon>
        <taxon>Mortierellaceae</taxon>
        <taxon>Lunasporangiospora</taxon>
    </lineage>
</organism>
<feature type="compositionally biased region" description="Polar residues" evidence="1">
    <location>
        <begin position="100"/>
        <end position="137"/>
    </location>
</feature>
<sequence length="357" mass="37758">MSAFDSNDPFDNGQQWQSVQTSSATRSWGEAQQEGSQVLRAPQQTTTTTTTTTSSSSRIGSNTQDGEGGGRRVVSSTSSTTSEPTAHESSSSKKSHGHNLVQSLFHSHSKAQTQEQTQGKASSDEQPPSYEASSIDSRPQLHDNYDHLRGPPGQRGVDVKTRIPLESEESGGAGAGSSSQAAAGAGVATAAGVASYGAAHGRSPSSGQQPQGSLRGQRAIGPDQDDEAHARDTDRLLGPNHHDHHHSDSESESDCSDSDAEHGRANGARRKRDDPSHWSVVGKRQAWLSLLYTVLVLVPWAGFCFAWTVLTMLLCILSMLIPPCGYVIVVISGPVRAMTTIIPPANANQSGVEDPVT</sequence>
<comment type="caution">
    <text evidence="3">The sequence shown here is derived from an EMBL/GenBank/DDBJ whole genome shotgun (WGS) entry which is preliminary data.</text>
</comment>
<keyword evidence="4" id="KW-1185">Reference proteome</keyword>
<dbReference type="Proteomes" id="UP000780801">
    <property type="component" value="Unassembled WGS sequence"/>
</dbReference>
<protein>
    <submittedName>
        <fullName evidence="3">Uncharacterized protein</fullName>
    </submittedName>
</protein>
<reference evidence="3" key="1">
    <citation type="journal article" date="2020" name="Fungal Divers.">
        <title>Resolving the Mortierellaceae phylogeny through synthesis of multi-gene phylogenetics and phylogenomics.</title>
        <authorList>
            <person name="Vandepol N."/>
            <person name="Liber J."/>
            <person name="Desiro A."/>
            <person name="Na H."/>
            <person name="Kennedy M."/>
            <person name="Barry K."/>
            <person name="Grigoriev I.V."/>
            <person name="Miller A.N."/>
            <person name="O'Donnell K."/>
            <person name="Stajich J.E."/>
            <person name="Bonito G."/>
        </authorList>
    </citation>
    <scope>NUCLEOTIDE SEQUENCE</scope>
    <source>
        <strain evidence="3">KOD1015</strain>
    </source>
</reference>
<feature type="compositionally biased region" description="Low complexity" evidence="1">
    <location>
        <begin position="176"/>
        <end position="218"/>
    </location>
</feature>
<dbReference type="OrthoDB" id="2372055at2759"/>
<accession>A0A9P6G0K5</accession>
<feature type="compositionally biased region" description="Low complexity" evidence="1">
    <location>
        <begin position="75"/>
        <end position="89"/>
    </location>
</feature>
<feature type="compositionally biased region" description="Low complexity" evidence="1">
    <location>
        <begin position="45"/>
        <end position="57"/>
    </location>
</feature>
<evidence type="ECO:0000256" key="2">
    <source>
        <dbReference type="SAM" id="Phobius"/>
    </source>
</evidence>
<evidence type="ECO:0000256" key="1">
    <source>
        <dbReference type="SAM" id="MobiDB-lite"/>
    </source>
</evidence>
<feature type="transmembrane region" description="Helical" evidence="2">
    <location>
        <begin position="286"/>
        <end position="303"/>
    </location>
</feature>